<evidence type="ECO:0000259" key="4">
    <source>
        <dbReference type="PROSITE" id="PS51788"/>
    </source>
</evidence>
<feature type="compositionally biased region" description="Basic residues" evidence="3">
    <location>
        <begin position="109"/>
        <end position="120"/>
    </location>
</feature>
<sequence length="503" mass="56015">MEDLVGCVGTTADLSAIRFPDDEEYETIHAIFVGRQRLRITKVFREMPHTLICHGTILPESSTSHSMATHPLGWGLIPRSWCRFGLDPPTTRQKPTEAEHAPPISTATRIRRLTRRRSRHSQSSSSSSSSQPPPPNSPISSVPLGNPLSIFDSRLSTWRHFGPISSGSVSPLPTSNASPRLDHFVDDTVPDTPEPIALHTSAPDISVTAQSRPIPDRVSEDGSDSTTDSRSSYHTPSGEGPVDTLLPEGSAKQPDVIVEDVELIMDRAVDRDGKPFRYRIQQACHPRLLARRDVLAAAAQCFTSLPFWVYRQYDIYHLVSTIQAELFNWNDTWNVDKFRPELAVPFSYWLVQNLPMPGQLKAHILGIDHVVQRLRALLEVIRRSTACICGVCNASITSNRYIICLAQEGSFQTYVNPSGVLHDIVTVSQVTQSSVILMGSASEEYSWFPGYAWTIANCAGCTDHLGWLFTAVNEDLRPRRFWGIRREAIVPGLISSSDWRPCI</sequence>
<dbReference type="AlphaFoldDB" id="A0A3P8H0U9"/>
<feature type="compositionally biased region" description="Polar residues" evidence="3">
    <location>
        <begin position="165"/>
        <end position="178"/>
    </location>
</feature>
<evidence type="ECO:0000313" key="6">
    <source>
        <dbReference type="Proteomes" id="UP000272942"/>
    </source>
</evidence>
<dbReference type="InterPro" id="IPR004910">
    <property type="entry name" value="Yippee/Mis18/Cereblon"/>
</dbReference>
<feature type="compositionally biased region" description="Low complexity" evidence="3">
    <location>
        <begin position="121"/>
        <end position="130"/>
    </location>
</feature>
<dbReference type="CDD" id="cd15777">
    <property type="entry name" value="CRBN_C_like"/>
    <property type="match status" value="1"/>
</dbReference>
<feature type="domain" description="CULT" evidence="4">
    <location>
        <begin position="384"/>
        <end position="493"/>
    </location>
</feature>
<keyword evidence="6" id="KW-1185">Reference proteome</keyword>
<organism evidence="5 6">
    <name type="scientific">Echinostoma caproni</name>
    <dbReference type="NCBI Taxonomy" id="27848"/>
    <lineage>
        <taxon>Eukaryota</taxon>
        <taxon>Metazoa</taxon>
        <taxon>Spiralia</taxon>
        <taxon>Lophotrochozoa</taxon>
        <taxon>Platyhelminthes</taxon>
        <taxon>Trematoda</taxon>
        <taxon>Digenea</taxon>
        <taxon>Plagiorchiida</taxon>
        <taxon>Echinostomata</taxon>
        <taxon>Echinostomatoidea</taxon>
        <taxon>Echinostomatidae</taxon>
        <taxon>Echinostoma</taxon>
    </lineage>
</organism>
<evidence type="ECO:0000256" key="3">
    <source>
        <dbReference type="SAM" id="MobiDB-lite"/>
    </source>
</evidence>
<evidence type="ECO:0000256" key="2">
    <source>
        <dbReference type="ARBA" id="ARBA00022833"/>
    </source>
</evidence>
<feature type="region of interest" description="Disordered" evidence="3">
    <location>
        <begin position="86"/>
        <end position="145"/>
    </location>
</feature>
<accession>A0A3P8H0U9</accession>
<dbReference type="Proteomes" id="UP000272942">
    <property type="component" value="Unassembled WGS sequence"/>
</dbReference>
<dbReference type="Gene3D" id="1.20.58.1480">
    <property type="match status" value="1"/>
</dbReference>
<dbReference type="FunFam" id="2.170.150.20:FF:000007">
    <property type="entry name" value="Protein cereblon"/>
    <property type="match status" value="1"/>
</dbReference>
<dbReference type="Pfam" id="PF03226">
    <property type="entry name" value="Yippee-Mis18"/>
    <property type="match status" value="1"/>
</dbReference>
<gene>
    <name evidence="5" type="ORF">ECPE_LOCUS4345</name>
</gene>
<proteinExistence type="predicted"/>
<feature type="compositionally biased region" description="Low complexity" evidence="3">
    <location>
        <begin position="224"/>
        <end position="235"/>
    </location>
</feature>
<name>A0A3P8H0U9_9TREM</name>
<dbReference type="InterPro" id="IPR034750">
    <property type="entry name" value="CULT"/>
</dbReference>
<protein>
    <recommendedName>
        <fullName evidence="4">CULT domain-containing protein</fullName>
    </recommendedName>
</protein>
<dbReference type="PROSITE" id="PS51788">
    <property type="entry name" value="CULT"/>
    <property type="match status" value="1"/>
</dbReference>
<evidence type="ECO:0000313" key="5">
    <source>
        <dbReference type="EMBL" id="VDP72315.1"/>
    </source>
</evidence>
<keyword evidence="1" id="KW-0479">Metal-binding</keyword>
<evidence type="ECO:0000256" key="1">
    <source>
        <dbReference type="ARBA" id="ARBA00022723"/>
    </source>
</evidence>
<dbReference type="EMBL" id="UZAN01041204">
    <property type="protein sequence ID" value="VDP72315.1"/>
    <property type="molecule type" value="Genomic_DNA"/>
</dbReference>
<dbReference type="GO" id="GO:0046872">
    <property type="term" value="F:metal ion binding"/>
    <property type="evidence" value="ECO:0007669"/>
    <property type="project" value="UniProtKB-KW"/>
</dbReference>
<dbReference type="OrthoDB" id="267517at2759"/>
<dbReference type="Gene3D" id="2.170.150.20">
    <property type="entry name" value="Peptide methionine sulfoxide reductase"/>
    <property type="match status" value="1"/>
</dbReference>
<feature type="region of interest" description="Disordered" evidence="3">
    <location>
        <begin position="164"/>
        <end position="249"/>
    </location>
</feature>
<keyword evidence="2" id="KW-0862">Zinc</keyword>
<reference evidence="5 6" key="1">
    <citation type="submission" date="2018-11" db="EMBL/GenBank/DDBJ databases">
        <authorList>
            <consortium name="Pathogen Informatics"/>
        </authorList>
    </citation>
    <scope>NUCLEOTIDE SEQUENCE [LARGE SCALE GENOMIC DNA]</scope>
    <source>
        <strain evidence="5 6">Egypt</strain>
    </source>
</reference>